<feature type="region of interest" description="Disordered" evidence="1">
    <location>
        <begin position="198"/>
        <end position="233"/>
    </location>
</feature>
<dbReference type="InParanoid" id="A0A067PX04"/>
<reference evidence="3" key="1">
    <citation type="journal article" date="2014" name="Proc. Natl. Acad. Sci. U.S.A.">
        <title>Extensive sampling of basidiomycete genomes demonstrates inadequacy of the white-rot/brown-rot paradigm for wood decay fungi.</title>
        <authorList>
            <person name="Riley R."/>
            <person name="Salamov A.A."/>
            <person name="Brown D.W."/>
            <person name="Nagy L.G."/>
            <person name="Floudas D."/>
            <person name="Held B.W."/>
            <person name="Levasseur A."/>
            <person name="Lombard V."/>
            <person name="Morin E."/>
            <person name="Otillar R."/>
            <person name="Lindquist E.A."/>
            <person name="Sun H."/>
            <person name="LaButti K.M."/>
            <person name="Schmutz J."/>
            <person name="Jabbour D."/>
            <person name="Luo H."/>
            <person name="Baker S.E."/>
            <person name="Pisabarro A.G."/>
            <person name="Walton J.D."/>
            <person name="Blanchette R.A."/>
            <person name="Henrissat B."/>
            <person name="Martin F."/>
            <person name="Cullen D."/>
            <person name="Hibbett D.S."/>
            <person name="Grigoriev I.V."/>
        </authorList>
    </citation>
    <scope>NUCLEOTIDE SEQUENCE [LARGE SCALE GENOMIC DNA]</scope>
    <source>
        <strain evidence="3">MUCL 33604</strain>
    </source>
</reference>
<protein>
    <submittedName>
        <fullName evidence="2">Uncharacterized protein</fullName>
    </submittedName>
</protein>
<dbReference type="Proteomes" id="UP000027265">
    <property type="component" value="Unassembled WGS sequence"/>
</dbReference>
<evidence type="ECO:0000256" key="1">
    <source>
        <dbReference type="SAM" id="MobiDB-lite"/>
    </source>
</evidence>
<accession>A0A067PX04</accession>
<keyword evidence="3" id="KW-1185">Reference proteome</keyword>
<name>A0A067PX04_9AGAM</name>
<feature type="compositionally biased region" description="Low complexity" evidence="1">
    <location>
        <begin position="388"/>
        <end position="405"/>
    </location>
</feature>
<sequence length="412" mass="44949">MNLRVSTRRNNRRHHRDESTDFVDIRAGAEVRSDEGHLNMKESMFSGPKSQSLSYSFDVPTPLPRPIGEYTPSPPGQSDRRYSDVLDISPQSGGITQVHARDSSRGALLADYGNNERIGRRIVDVPHSPSPSRRSEDYPTSASGTDPEENLFTASRRPSAHVYATARPIESPIEEEAHYLSVENVSPLEVDFSNIGQSEADHQNRPPSVQPQTIQLPQLTVQSATPRSGSNIREPITSFLDLSSTASSSQKHTSSSDQSVYSSFYATEAGPSRPISSSNQFRPASLSISVDNSRRGTLANPVPPSPHRFRAADIDSPTDSVPVSVSEIQFRHSEDADSDVVSSYRPPHPPLSPSSGPGRMAFVTPPLIAQKLLGREPGIGTSTSFTMPRPAGPRSPSYPSSSRNPSEQRSQW</sequence>
<feature type="compositionally biased region" description="Polar residues" evidence="1">
    <location>
        <begin position="205"/>
        <end position="231"/>
    </location>
</feature>
<feature type="region of interest" description="Disordered" evidence="1">
    <location>
        <begin position="292"/>
        <end position="412"/>
    </location>
</feature>
<proteinExistence type="predicted"/>
<gene>
    <name evidence="2" type="ORF">JAAARDRAFT_330462</name>
</gene>
<feature type="region of interest" description="Disordered" evidence="1">
    <location>
        <begin position="119"/>
        <end position="151"/>
    </location>
</feature>
<feature type="compositionally biased region" description="Basic residues" evidence="1">
    <location>
        <begin position="1"/>
        <end position="15"/>
    </location>
</feature>
<feature type="region of interest" description="Disordered" evidence="1">
    <location>
        <begin position="36"/>
        <end position="82"/>
    </location>
</feature>
<feature type="region of interest" description="Disordered" evidence="1">
    <location>
        <begin position="1"/>
        <end position="20"/>
    </location>
</feature>
<organism evidence="2 3">
    <name type="scientific">Jaapia argillacea MUCL 33604</name>
    <dbReference type="NCBI Taxonomy" id="933084"/>
    <lineage>
        <taxon>Eukaryota</taxon>
        <taxon>Fungi</taxon>
        <taxon>Dikarya</taxon>
        <taxon>Basidiomycota</taxon>
        <taxon>Agaricomycotina</taxon>
        <taxon>Agaricomycetes</taxon>
        <taxon>Agaricomycetidae</taxon>
        <taxon>Jaapiales</taxon>
        <taxon>Jaapiaceae</taxon>
        <taxon>Jaapia</taxon>
    </lineage>
</organism>
<dbReference type="EMBL" id="KL197724">
    <property type="protein sequence ID" value="KDQ55817.1"/>
    <property type="molecule type" value="Genomic_DNA"/>
</dbReference>
<dbReference type="AlphaFoldDB" id="A0A067PX04"/>
<evidence type="ECO:0000313" key="3">
    <source>
        <dbReference type="Proteomes" id="UP000027265"/>
    </source>
</evidence>
<feature type="compositionally biased region" description="Low complexity" evidence="1">
    <location>
        <begin position="315"/>
        <end position="326"/>
    </location>
</feature>
<evidence type="ECO:0000313" key="2">
    <source>
        <dbReference type="EMBL" id="KDQ55817.1"/>
    </source>
</evidence>
<dbReference type="HOGENOM" id="CLU_667417_0_0_1"/>